<name>A0ABQ4V0K2_9HYPH</name>
<feature type="region of interest" description="Disordered" evidence="1">
    <location>
        <begin position="51"/>
        <end position="74"/>
    </location>
</feature>
<reference evidence="2" key="2">
    <citation type="submission" date="2021-08" db="EMBL/GenBank/DDBJ databases">
        <authorList>
            <person name="Tani A."/>
            <person name="Ola A."/>
            <person name="Ogura Y."/>
            <person name="Katsura K."/>
            <person name="Hayashi T."/>
        </authorList>
    </citation>
    <scope>NUCLEOTIDE SEQUENCE</scope>
    <source>
        <strain evidence="2">DSM 14458</strain>
    </source>
</reference>
<evidence type="ECO:0008006" key="4">
    <source>
        <dbReference type="Google" id="ProtNLM"/>
    </source>
</evidence>
<evidence type="ECO:0000256" key="1">
    <source>
        <dbReference type="SAM" id="MobiDB-lite"/>
    </source>
</evidence>
<organism evidence="2 3">
    <name type="scientific">Methylorubrum suomiense</name>
    <dbReference type="NCBI Taxonomy" id="144191"/>
    <lineage>
        <taxon>Bacteria</taxon>
        <taxon>Pseudomonadati</taxon>
        <taxon>Pseudomonadota</taxon>
        <taxon>Alphaproteobacteria</taxon>
        <taxon>Hyphomicrobiales</taxon>
        <taxon>Methylobacteriaceae</taxon>
        <taxon>Methylorubrum</taxon>
    </lineage>
</organism>
<proteinExistence type="predicted"/>
<evidence type="ECO:0000313" key="2">
    <source>
        <dbReference type="EMBL" id="GJE77228.1"/>
    </source>
</evidence>
<keyword evidence="3" id="KW-1185">Reference proteome</keyword>
<gene>
    <name evidence="2" type="ORF">BGCPKDLD_3831</name>
</gene>
<comment type="caution">
    <text evidence="2">The sequence shown here is derived from an EMBL/GenBank/DDBJ whole genome shotgun (WGS) entry which is preliminary data.</text>
</comment>
<dbReference type="Proteomes" id="UP001055093">
    <property type="component" value="Unassembled WGS sequence"/>
</dbReference>
<protein>
    <recommendedName>
        <fullName evidence="4">Transposase</fullName>
    </recommendedName>
</protein>
<dbReference type="EMBL" id="BPRE01000013">
    <property type="protein sequence ID" value="GJE77228.1"/>
    <property type="molecule type" value="Genomic_DNA"/>
</dbReference>
<sequence length="74" mass="8591">MIRWFKSLFAWRTIRQMGVYAYQQNAVTGKRRAVRLTMGCHSPIDENWLATGEWSEGRRPPPPSALRPAPRMGF</sequence>
<reference evidence="2" key="1">
    <citation type="journal article" date="2021" name="Front. Microbiol.">
        <title>Comprehensive Comparative Genomics and Phenotyping of Methylobacterium Species.</title>
        <authorList>
            <person name="Alessa O."/>
            <person name="Ogura Y."/>
            <person name="Fujitani Y."/>
            <person name="Takami H."/>
            <person name="Hayashi T."/>
            <person name="Sahin N."/>
            <person name="Tani A."/>
        </authorList>
    </citation>
    <scope>NUCLEOTIDE SEQUENCE</scope>
    <source>
        <strain evidence="2">DSM 14458</strain>
    </source>
</reference>
<accession>A0ABQ4V0K2</accession>
<evidence type="ECO:0000313" key="3">
    <source>
        <dbReference type="Proteomes" id="UP001055093"/>
    </source>
</evidence>